<dbReference type="eggNOG" id="COG1024">
    <property type="taxonomic scope" value="Bacteria"/>
</dbReference>
<dbReference type="InterPro" id="IPR001753">
    <property type="entry name" value="Enoyl-CoA_hydra/iso"/>
</dbReference>
<organism evidence="4 5">
    <name type="scientific">Caballeronia grimmiae</name>
    <dbReference type="NCBI Taxonomy" id="1071679"/>
    <lineage>
        <taxon>Bacteria</taxon>
        <taxon>Pseudomonadati</taxon>
        <taxon>Pseudomonadota</taxon>
        <taxon>Betaproteobacteria</taxon>
        <taxon>Burkholderiales</taxon>
        <taxon>Burkholderiaceae</taxon>
        <taxon>Caballeronia</taxon>
    </lineage>
</organism>
<evidence type="ECO:0000313" key="5">
    <source>
        <dbReference type="Proteomes" id="UP000027439"/>
    </source>
</evidence>
<dbReference type="GO" id="GO:0003824">
    <property type="term" value="F:catalytic activity"/>
    <property type="evidence" value="ECO:0007669"/>
    <property type="project" value="InterPro"/>
</dbReference>
<dbReference type="Proteomes" id="UP000597138">
    <property type="component" value="Unassembled WGS sequence"/>
</dbReference>
<reference evidence="3" key="1">
    <citation type="journal article" date="2014" name="Int. J. Syst. Evol. Microbiol.">
        <title>Complete genome of a new Firmicutes species belonging to the dominant human colonic microbiota ('Ruminococcus bicirculans') reveals two chromosomes and a selective capacity to utilize plant glucans.</title>
        <authorList>
            <consortium name="NISC Comparative Sequencing Program"/>
            <person name="Wegmann U."/>
            <person name="Louis P."/>
            <person name="Goesmann A."/>
            <person name="Henrissat B."/>
            <person name="Duncan S.H."/>
            <person name="Flint H.J."/>
        </authorList>
    </citation>
    <scope>NUCLEOTIDE SEQUENCE</scope>
    <source>
        <strain evidence="3">CGMCC 1.11013</strain>
    </source>
</reference>
<evidence type="ECO:0000256" key="2">
    <source>
        <dbReference type="RuleBase" id="RU003707"/>
    </source>
</evidence>
<keyword evidence="6" id="KW-1185">Reference proteome</keyword>
<dbReference type="GO" id="GO:0006635">
    <property type="term" value="P:fatty acid beta-oxidation"/>
    <property type="evidence" value="ECO:0007669"/>
    <property type="project" value="TreeGrafter"/>
</dbReference>
<evidence type="ECO:0000256" key="1">
    <source>
        <dbReference type="ARBA" id="ARBA00005254"/>
    </source>
</evidence>
<dbReference type="InterPro" id="IPR029045">
    <property type="entry name" value="ClpP/crotonase-like_dom_sf"/>
</dbReference>
<reference evidence="4 5" key="2">
    <citation type="submission" date="2014-03" db="EMBL/GenBank/DDBJ databases">
        <title>Draft Genome Sequences of Four Burkholderia Strains.</title>
        <authorList>
            <person name="Liu X.Y."/>
            <person name="Li C.X."/>
            <person name="Xu J.H."/>
        </authorList>
    </citation>
    <scope>NUCLEOTIDE SEQUENCE [LARGE SCALE GENOMIC DNA]</scope>
    <source>
        <strain evidence="4 5">R27</strain>
    </source>
</reference>
<evidence type="ECO:0000313" key="6">
    <source>
        <dbReference type="Proteomes" id="UP000597138"/>
    </source>
</evidence>
<sequence length="256" mass="27506">MSFSQALIGSVGWLTMDRPAAMNSLNREMAAGLTAQLKAWRNDDAVRVVVLTGNGRAFCAGADLIEAAEPPHPDKREFLELIVEFFDTLRAFPKPVIAAVNGLALAGGLEVVMACDVVLAAESARLGDAHSNFGVFPGAGGAAILPRKVPPNVARYLLFTGDSMTAAELKGYGLVNEVFADGELKPCAQALADKFAKKSPLVLARMKRVASEAPDKSAADALRHELLELRDHQRSYDVQEGLRAFAEKREPQFRGC</sequence>
<evidence type="ECO:0000313" key="4">
    <source>
        <dbReference type="EMBL" id="KDR36962.1"/>
    </source>
</evidence>
<dbReference type="SUPFAM" id="SSF52096">
    <property type="entry name" value="ClpP/crotonase"/>
    <property type="match status" value="1"/>
</dbReference>
<dbReference type="STRING" id="1071679.BG57_11465"/>
<dbReference type="Pfam" id="PF00378">
    <property type="entry name" value="ECH_1"/>
    <property type="match status" value="1"/>
</dbReference>
<dbReference type="AlphaFoldDB" id="A0A069P8W1"/>
<dbReference type="PANTHER" id="PTHR11941">
    <property type="entry name" value="ENOYL-COA HYDRATASE-RELATED"/>
    <property type="match status" value="1"/>
</dbReference>
<comment type="caution">
    <text evidence="4">The sequence shown here is derived from an EMBL/GenBank/DDBJ whole genome shotgun (WGS) entry which is preliminary data.</text>
</comment>
<comment type="similarity">
    <text evidence="1 2">Belongs to the enoyl-CoA hydratase/isomerase family.</text>
</comment>
<name>A0A069P8W1_9BURK</name>
<accession>A0A069P8W1</accession>
<dbReference type="CDD" id="cd06558">
    <property type="entry name" value="crotonase-like"/>
    <property type="match status" value="1"/>
</dbReference>
<dbReference type="PROSITE" id="PS00166">
    <property type="entry name" value="ENOYL_COA_HYDRATASE"/>
    <property type="match status" value="1"/>
</dbReference>
<dbReference type="EMBL" id="JFHE01000002">
    <property type="protein sequence ID" value="KDR36962.1"/>
    <property type="molecule type" value="Genomic_DNA"/>
</dbReference>
<protein>
    <submittedName>
        <fullName evidence="4">Enoyl-CoA hydratase</fullName>
    </submittedName>
</protein>
<evidence type="ECO:0000313" key="3">
    <source>
        <dbReference type="EMBL" id="GGD75897.1"/>
    </source>
</evidence>
<reference evidence="6" key="3">
    <citation type="journal article" date="2019" name="Int. J. Syst. Evol. Microbiol.">
        <title>The Global Catalogue of Microorganisms (GCM) 10K type strain sequencing project: providing services to taxonomists for standard genome sequencing and annotation.</title>
        <authorList>
            <consortium name="The Broad Institute Genomics Platform"/>
            <consortium name="The Broad Institute Genome Sequencing Center for Infectious Disease"/>
            <person name="Wu L."/>
            <person name="Ma J."/>
        </authorList>
    </citation>
    <scope>NUCLEOTIDE SEQUENCE [LARGE SCALE GENOMIC DNA]</scope>
    <source>
        <strain evidence="6">CGMCC 1.11013</strain>
    </source>
</reference>
<dbReference type="PANTHER" id="PTHR11941:SF54">
    <property type="entry name" value="ENOYL-COA HYDRATASE, MITOCHONDRIAL"/>
    <property type="match status" value="1"/>
</dbReference>
<dbReference type="Proteomes" id="UP000027439">
    <property type="component" value="Unassembled WGS sequence"/>
</dbReference>
<reference evidence="3" key="4">
    <citation type="submission" date="2024-05" db="EMBL/GenBank/DDBJ databases">
        <authorList>
            <person name="Sun Q."/>
            <person name="Zhou Y."/>
        </authorList>
    </citation>
    <scope>NUCLEOTIDE SEQUENCE</scope>
    <source>
        <strain evidence="3">CGMCC 1.11013</strain>
    </source>
</reference>
<dbReference type="EMBL" id="BMEG01000005">
    <property type="protein sequence ID" value="GGD75897.1"/>
    <property type="molecule type" value="Genomic_DNA"/>
</dbReference>
<dbReference type="Gene3D" id="3.90.226.10">
    <property type="entry name" value="2-enoyl-CoA Hydratase, Chain A, domain 1"/>
    <property type="match status" value="1"/>
</dbReference>
<proteinExistence type="inferred from homology"/>
<dbReference type="InterPro" id="IPR018376">
    <property type="entry name" value="Enoyl-CoA_hyd/isom_CS"/>
</dbReference>
<dbReference type="OrthoDB" id="8524220at2"/>
<gene>
    <name evidence="4" type="ORF">BG57_11465</name>
    <name evidence="3" type="ORF">GCM10010985_33060</name>
</gene>
<dbReference type="RefSeq" id="WP_035960296.1">
    <property type="nucleotide sequence ID" value="NZ_BMEG01000005.1"/>
</dbReference>